<keyword evidence="7" id="KW-1185">Reference proteome</keyword>
<dbReference type="PANTHER" id="PTHR43464:SF19">
    <property type="entry name" value="UBIQUINONE BIOSYNTHESIS O-METHYLTRANSFERASE, MITOCHONDRIAL"/>
    <property type="match status" value="1"/>
</dbReference>
<dbReference type="Proteomes" id="UP000321514">
    <property type="component" value="Unassembled WGS sequence"/>
</dbReference>
<comment type="caution">
    <text evidence="5">The sequence shown here is derived from an EMBL/GenBank/DDBJ whole genome shotgun (WGS) entry which is preliminary data.</text>
</comment>
<dbReference type="GO" id="GO:0008168">
    <property type="term" value="F:methyltransferase activity"/>
    <property type="evidence" value="ECO:0007669"/>
    <property type="project" value="UniProtKB-KW"/>
</dbReference>
<evidence type="ECO:0000256" key="2">
    <source>
        <dbReference type="ARBA" id="ARBA00022679"/>
    </source>
</evidence>
<keyword evidence="1 6" id="KW-0489">Methyltransferase</keyword>
<evidence type="ECO:0000313" key="8">
    <source>
        <dbReference type="Proteomes" id="UP000321514"/>
    </source>
</evidence>
<name>A0A511T0E8_MYXFU</name>
<evidence type="ECO:0000256" key="3">
    <source>
        <dbReference type="ARBA" id="ARBA00022691"/>
    </source>
</evidence>
<evidence type="ECO:0000313" key="5">
    <source>
        <dbReference type="EMBL" id="GEN07640.1"/>
    </source>
</evidence>
<dbReference type="PANTHER" id="PTHR43464">
    <property type="entry name" value="METHYLTRANSFERASE"/>
    <property type="match status" value="1"/>
</dbReference>
<dbReference type="InterPro" id="IPR041698">
    <property type="entry name" value="Methyltransf_25"/>
</dbReference>
<dbReference type="InterPro" id="IPR029063">
    <property type="entry name" value="SAM-dependent_MTases_sf"/>
</dbReference>
<reference evidence="6 7" key="1">
    <citation type="submission" date="2016-10" db="EMBL/GenBank/DDBJ databases">
        <authorList>
            <person name="Varghese N."/>
            <person name="Submissions S."/>
        </authorList>
    </citation>
    <scope>NUCLEOTIDE SEQUENCE [LARGE SCALE GENOMIC DNA]</scope>
    <source>
        <strain evidence="6 7">DSM 16525</strain>
    </source>
</reference>
<keyword evidence="2" id="KW-0808">Transferase</keyword>
<evidence type="ECO:0000313" key="7">
    <source>
        <dbReference type="Proteomes" id="UP000183760"/>
    </source>
</evidence>
<dbReference type="AlphaFoldDB" id="A0A511T0E8"/>
<dbReference type="EMBL" id="BJXR01000025">
    <property type="protein sequence ID" value="GEN07640.1"/>
    <property type="molecule type" value="Genomic_DNA"/>
</dbReference>
<dbReference type="OrthoDB" id="9807911at2"/>
<reference evidence="5 8" key="2">
    <citation type="submission" date="2019-07" db="EMBL/GenBank/DDBJ databases">
        <title>Whole genome shotgun sequence of Myxococcus fulvus NBRC 100333.</title>
        <authorList>
            <person name="Hosoyama A."/>
            <person name="Uohara A."/>
            <person name="Ohji S."/>
            <person name="Ichikawa N."/>
        </authorList>
    </citation>
    <scope>NUCLEOTIDE SEQUENCE [LARGE SCALE GENOMIC DNA]</scope>
    <source>
        <strain evidence="5 8">NBRC 100333</strain>
    </source>
</reference>
<dbReference type="CDD" id="cd02440">
    <property type="entry name" value="AdoMet_MTases"/>
    <property type="match status" value="1"/>
</dbReference>
<gene>
    <name evidence="5" type="ORF">MFU01_26770</name>
    <name evidence="6" type="ORF">SAMN05443572_101346</name>
</gene>
<dbReference type="Gene3D" id="3.40.50.150">
    <property type="entry name" value="Vaccinia Virus protein VP39"/>
    <property type="match status" value="1"/>
</dbReference>
<evidence type="ECO:0000259" key="4">
    <source>
        <dbReference type="Pfam" id="PF13649"/>
    </source>
</evidence>
<sequence>MSRGSSPQEEAVRAIYGEIASAYEALFPVLSRYEDRVERFLADAVSPGCRVLDVGCGPGLHTKSLESSVHVVGTDLSPQMLDLARQARPSGEWYTHDYYQPFPTEWGRFQVALALGCLDFCDDLRRVLRHIADMLAPGGRLLFTALERRPGHEGHEAPTREVQTAGPAVTLHLYSFEETARAVTDAGLEPRAYVHAPGWVQLAEERTLWFGWWEVERR</sequence>
<organism evidence="5 8">
    <name type="scientific">Myxococcus fulvus</name>
    <dbReference type="NCBI Taxonomy" id="33"/>
    <lineage>
        <taxon>Bacteria</taxon>
        <taxon>Pseudomonadati</taxon>
        <taxon>Myxococcota</taxon>
        <taxon>Myxococcia</taxon>
        <taxon>Myxococcales</taxon>
        <taxon>Cystobacterineae</taxon>
        <taxon>Myxococcaceae</taxon>
        <taxon>Myxococcus</taxon>
    </lineage>
</organism>
<accession>A0A511T0E8</accession>
<feature type="domain" description="Methyltransferase" evidence="4">
    <location>
        <begin position="51"/>
        <end position="139"/>
    </location>
</feature>
<dbReference type="STRING" id="1334629.MFUL124B02_02610"/>
<dbReference type="EMBL" id="FOIB01000001">
    <property type="protein sequence ID" value="SES84399.1"/>
    <property type="molecule type" value="Genomic_DNA"/>
</dbReference>
<dbReference type="Proteomes" id="UP000183760">
    <property type="component" value="Unassembled WGS sequence"/>
</dbReference>
<dbReference type="SUPFAM" id="SSF53335">
    <property type="entry name" value="S-adenosyl-L-methionine-dependent methyltransferases"/>
    <property type="match status" value="1"/>
</dbReference>
<dbReference type="RefSeq" id="WP_074948572.1">
    <property type="nucleotide sequence ID" value="NZ_BJXR01000025.1"/>
</dbReference>
<evidence type="ECO:0000313" key="6">
    <source>
        <dbReference type="EMBL" id="SES84399.1"/>
    </source>
</evidence>
<evidence type="ECO:0000256" key="1">
    <source>
        <dbReference type="ARBA" id="ARBA00022603"/>
    </source>
</evidence>
<proteinExistence type="predicted"/>
<protein>
    <submittedName>
        <fullName evidence="6">Methyltransferase domain-containing protein</fullName>
    </submittedName>
</protein>
<dbReference type="GO" id="GO:0032259">
    <property type="term" value="P:methylation"/>
    <property type="evidence" value="ECO:0007669"/>
    <property type="project" value="UniProtKB-KW"/>
</dbReference>
<dbReference type="Pfam" id="PF13649">
    <property type="entry name" value="Methyltransf_25"/>
    <property type="match status" value="1"/>
</dbReference>
<keyword evidence="3" id="KW-0949">S-adenosyl-L-methionine</keyword>